<dbReference type="Pfam" id="PF15963">
    <property type="entry name" value="Myb_DNA-bind_7"/>
    <property type="match status" value="1"/>
</dbReference>
<feature type="compositionally biased region" description="Polar residues" evidence="1">
    <location>
        <begin position="190"/>
        <end position="213"/>
    </location>
</feature>
<evidence type="ECO:0000259" key="2">
    <source>
        <dbReference type="SMART" id="SM00717"/>
    </source>
</evidence>
<evidence type="ECO:0000313" key="4">
    <source>
        <dbReference type="Proteomes" id="UP000304947"/>
    </source>
</evidence>
<dbReference type="SUPFAM" id="SSF46689">
    <property type="entry name" value="Homeodomain-like"/>
    <property type="match status" value="1"/>
</dbReference>
<proteinExistence type="predicted"/>
<feature type="region of interest" description="Disordered" evidence="1">
    <location>
        <begin position="573"/>
        <end position="612"/>
    </location>
</feature>
<feature type="non-terminal residue" evidence="3">
    <location>
        <position position="800"/>
    </location>
</feature>
<feature type="non-terminal residue" evidence="3">
    <location>
        <position position="1"/>
    </location>
</feature>
<feature type="compositionally biased region" description="Polar residues" evidence="1">
    <location>
        <begin position="272"/>
        <end position="298"/>
    </location>
</feature>
<feature type="compositionally biased region" description="Acidic residues" evidence="1">
    <location>
        <begin position="471"/>
        <end position="483"/>
    </location>
</feature>
<comment type="caution">
    <text evidence="3">The sequence shown here is derived from an EMBL/GenBank/DDBJ whole genome shotgun (WGS) entry which is preliminary data.</text>
</comment>
<organism evidence="3 4">
    <name type="scientific">Aureobasidium pullulans</name>
    <name type="common">Black yeast</name>
    <name type="synonym">Pullularia pullulans</name>
    <dbReference type="NCBI Taxonomy" id="5580"/>
    <lineage>
        <taxon>Eukaryota</taxon>
        <taxon>Fungi</taxon>
        <taxon>Dikarya</taxon>
        <taxon>Ascomycota</taxon>
        <taxon>Pezizomycotina</taxon>
        <taxon>Dothideomycetes</taxon>
        <taxon>Dothideomycetidae</taxon>
        <taxon>Dothideales</taxon>
        <taxon>Saccotheciaceae</taxon>
        <taxon>Aureobasidium</taxon>
    </lineage>
</organism>
<evidence type="ECO:0000313" key="3">
    <source>
        <dbReference type="EMBL" id="TIA70969.1"/>
    </source>
</evidence>
<dbReference type="AlphaFoldDB" id="A0A4T0EAN2"/>
<dbReference type="SMART" id="SM00717">
    <property type="entry name" value="SANT"/>
    <property type="match status" value="1"/>
</dbReference>
<feature type="compositionally biased region" description="Low complexity" evidence="1">
    <location>
        <begin position="226"/>
        <end position="249"/>
    </location>
</feature>
<accession>A0A4T0EAN2</accession>
<reference evidence="3 4" key="1">
    <citation type="submission" date="2018-10" db="EMBL/GenBank/DDBJ databases">
        <title>Fifty Aureobasidium pullulans genomes reveal a recombining polyextremotolerant generalist.</title>
        <authorList>
            <person name="Gostincar C."/>
            <person name="Turk M."/>
            <person name="Zajc J."/>
            <person name="Gunde-Cimerman N."/>
        </authorList>
    </citation>
    <scope>NUCLEOTIDE SEQUENCE [LARGE SCALE GENOMIC DNA]</scope>
    <source>
        <strain evidence="3 4">EXF-3380</strain>
    </source>
</reference>
<dbReference type="InterPro" id="IPR009057">
    <property type="entry name" value="Homeodomain-like_sf"/>
</dbReference>
<protein>
    <recommendedName>
        <fullName evidence="2">Myb-like domain-containing protein</fullName>
    </recommendedName>
</protein>
<dbReference type="Proteomes" id="UP000304947">
    <property type="component" value="Unassembled WGS sequence"/>
</dbReference>
<feature type="domain" description="Myb-like" evidence="2">
    <location>
        <begin position="678"/>
        <end position="726"/>
    </location>
</feature>
<feature type="compositionally biased region" description="Basic residues" evidence="1">
    <location>
        <begin position="451"/>
        <end position="464"/>
    </location>
</feature>
<feature type="region of interest" description="Disordered" evidence="1">
    <location>
        <begin position="164"/>
        <end position="534"/>
    </location>
</feature>
<evidence type="ECO:0000256" key="1">
    <source>
        <dbReference type="SAM" id="MobiDB-lite"/>
    </source>
</evidence>
<dbReference type="InterPro" id="IPR001005">
    <property type="entry name" value="SANT/Myb"/>
</dbReference>
<feature type="compositionally biased region" description="Polar residues" evidence="1">
    <location>
        <begin position="360"/>
        <end position="378"/>
    </location>
</feature>
<dbReference type="PANTHER" id="PTHR22929">
    <property type="entry name" value="RNA POLYMERASE III TRANSCRIPTION INITIATION FACTOR B"/>
    <property type="match status" value="1"/>
</dbReference>
<dbReference type="GO" id="GO:0001156">
    <property type="term" value="F:TFIIIC-class transcription factor complex binding"/>
    <property type="evidence" value="ECO:0007669"/>
    <property type="project" value="TreeGrafter"/>
</dbReference>
<dbReference type="CDD" id="cd00167">
    <property type="entry name" value="SANT"/>
    <property type="match status" value="1"/>
</dbReference>
<feature type="compositionally biased region" description="Polar residues" evidence="1">
    <location>
        <begin position="306"/>
        <end position="338"/>
    </location>
</feature>
<sequence>GHSGWFGGACWGRCRPSRAGWISCAHPWWIWRKGQTGWSCRRASCHDQLGRGEEGAAVADVVARQERTTRRVKALKSERGSNFSKLRHLEGLGILLARRFELRAAKAQGSLGSFLESRHFFATRSLSSIGPDTLRLGQNTFAGNADLTNMAPLTSSAINKGKKFAPKAAVARRRPAAQPAPKPATPAEPTLSSTSDTVTGTSQADTTSTQPDRQQAPTAPLPTPPATQQSPVTQPPTAAAAAAAQQPSRQPTPPPPAALPHHLEPSPLSLAQSDNPLRQSAPSAASVAQTPPSSQVPIASTPPPTQSVVQLPESITNDASSYPEQSANTAPSSPNQLAGQKRKRPTPPPSVPSQEVAAPQPSQSTVLQPAPTLESNTEAALINTLIEHQEQPRAPVAQMLPPVNSPATASKPRAKRQRKTAATQLSDATGDDSQAAGGAQENDAGPTPVAKPKKPRAPRAKRAPKSAATVVEDENGNIVETEEPAPRPLPKPRKPRQKKKQSQVEGEGGDTGQDDPVDDPENHEVDVAETTMFELTKDRGLGKVSERETKMAAIDWDEVHRKRVAEAEAIRSGIDPATLNAQPTENNVGGEGGEGENTNDTPRPPPVVTGPRLRLDAEGNLVVEEDSLRIDRQAQAARNAENLVVTENDDLTKRVNQMSWINERRRDPTDRVPFFKMKSDPWSDEETDRFYDALRMFGTDFFITSKMFQPKTRRQIKLKFIREEKLDPDRINRVLAGESSVPMNLESFAEATGQELGGFKDPRELEEELRVEGEEQRVERCKFTILETSQEEKGVGRVAE</sequence>
<gene>
    <name evidence="3" type="ORF">D6C83_01106</name>
</gene>
<dbReference type="PANTHER" id="PTHR22929:SF0">
    <property type="entry name" value="TRANSCRIPTION FACTOR TFIIIB COMPONENT B'' HOMOLOG"/>
    <property type="match status" value="1"/>
</dbReference>
<feature type="compositionally biased region" description="Basic residues" evidence="1">
    <location>
        <begin position="164"/>
        <end position="175"/>
    </location>
</feature>
<dbReference type="GO" id="GO:0070898">
    <property type="term" value="P:RNA polymerase III preinitiation complex assembly"/>
    <property type="evidence" value="ECO:0007669"/>
    <property type="project" value="TreeGrafter"/>
</dbReference>
<dbReference type="InterPro" id="IPR039467">
    <property type="entry name" value="TFIIIB_B''_Myb"/>
</dbReference>
<feature type="compositionally biased region" description="Basic residues" evidence="1">
    <location>
        <begin position="490"/>
        <end position="501"/>
    </location>
</feature>
<dbReference type="GO" id="GO:0000126">
    <property type="term" value="C:transcription factor TFIIIB complex"/>
    <property type="evidence" value="ECO:0007669"/>
    <property type="project" value="TreeGrafter"/>
</dbReference>
<dbReference type="EMBL" id="QZBU01000180">
    <property type="protein sequence ID" value="TIA70969.1"/>
    <property type="molecule type" value="Genomic_DNA"/>
</dbReference>
<name>A0A4T0EAN2_AURPU</name>